<accession>A0A914WHZ9</accession>
<comment type="subcellular location">
    <subcellularLocation>
        <location evidence="1">Peroxisome</location>
    </subcellularLocation>
</comment>
<dbReference type="InterPro" id="IPR051053">
    <property type="entry name" value="ECH/Chromodomain_protein"/>
</dbReference>
<sequence length="181" mass="19972">MLLFGEQLSAREAYDAGLVSKVVAKDRFVSETEAFVNQVAQYPKQSLLVSKRLVRDGHMARILHKANEIETAAVIERMASPETAEQVMKIFSKKAKLYFCAKRVVTVRRVGCTHFALIARTCDVTADRPSGPAVGQGEAVRRRQVRFSTSRLPTPASILFPIVGVVPVGVVVACRRFASIR</sequence>
<name>A0A914WHZ9_9BILA</name>
<dbReference type="Gene3D" id="1.10.12.10">
    <property type="entry name" value="Lyase 2-enoyl-coa Hydratase, Chain A, domain 2"/>
    <property type="match status" value="1"/>
</dbReference>
<keyword evidence="4" id="KW-1133">Transmembrane helix</keyword>
<dbReference type="Pfam" id="PF00378">
    <property type="entry name" value="ECH_1"/>
    <property type="match status" value="1"/>
</dbReference>
<dbReference type="GO" id="GO:0005777">
    <property type="term" value="C:peroxisome"/>
    <property type="evidence" value="ECO:0007669"/>
    <property type="project" value="UniProtKB-SubCell"/>
</dbReference>
<dbReference type="Gene3D" id="3.90.226.10">
    <property type="entry name" value="2-enoyl-CoA Hydratase, Chain A, domain 1"/>
    <property type="match status" value="1"/>
</dbReference>
<evidence type="ECO:0000256" key="1">
    <source>
        <dbReference type="ARBA" id="ARBA00004275"/>
    </source>
</evidence>
<protein>
    <submittedName>
        <fullName evidence="6">Enoyl-CoA hydratase</fullName>
    </submittedName>
</protein>
<organism evidence="5 6">
    <name type="scientific">Plectus sambesii</name>
    <dbReference type="NCBI Taxonomy" id="2011161"/>
    <lineage>
        <taxon>Eukaryota</taxon>
        <taxon>Metazoa</taxon>
        <taxon>Ecdysozoa</taxon>
        <taxon>Nematoda</taxon>
        <taxon>Chromadorea</taxon>
        <taxon>Plectida</taxon>
        <taxon>Plectina</taxon>
        <taxon>Plectoidea</taxon>
        <taxon>Plectidae</taxon>
        <taxon>Plectus</taxon>
    </lineage>
</organism>
<evidence type="ECO:0000313" key="6">
    <source>
        <dbReference type="WBParaSite" id="PSAMB.scaffold395size53376.g5342.t1"/>
    </source>
</evidence>
<evidence type="ECO:0000256" key="4">
    <source>
        <dbReference type="SAM" id="Phobius"/>
    </source>
</evidence>
<dbReference type="PANTHER" id="PTHR43684:SF1">
    <property type="entry name" value="ENOYL-COA DELTA ISOMERASE 2"/>
    <property type="match status" value="1"/>
</dbReference>
<proteinExistence type="predicted"/>
<dbReference type="AlphaFoldDB" id="A0A914WHZ9"/>
<evidence type="ECO:0000256" key="2">
    <source>
        <dbReference type="ARBA" id="ARBA00023140"/>
    </source>
</evidence>
<dbReference type="InterPro" id="IPR029045">
    <property type="entry name" value="ClpP/crotonase-like_dom_sf"/>
</dbReference>
<dbReference type="InterPro" id="IPR014748">
    <property type="entry name" value="Enoyl-CoA_hydra_C"/>
</dbReference>
<dbReference type="WBParaSite" id="PSAMB.scaffold395size53376.g5342.t1">
    <property type="protein sequence ID" value="PSAMB.scaffold395size53376.g5342.t1"/>
    <property type="gene ID" value="PSAMB.scaffold395size53376.g5342"/>
</dbReference>
<dbReference type="GO" id="GO:0004165">
    <property type="term" value="F:delta(3)-delta(2)-enoyl-CoA isomerase activity"/>
    <property type="evidence" value="ECO:0007669"/>
    <property type="project" value="UniProtKB-ARBA"/>
</dbReference>
<keyword evidence="5" id="KW-1185">Reference proteome</keyword>
<reference evidence="6" key="1">
    <citation type="submission" date="2022-11" db="UniProtKB">
        <authorList>
            <consortium name="WormBaseParasite"/>
        </authorList>
    </citation>
    <scope>IDENTIFICATION</scope>
</reference>
<feature type="transmembrane region" description="Helical" evidence="4">
    <location>
        <begin position="158"/>
        <end position="178"/>
    </location>
</feature>
<dbReference type="InterPro" id="IPR001753">
    <property type="entry name" value="Enoyl-CoA_hydra/iso"/>
</dbReference>
<evidence type="ECO:0000256" key="3">
    <source>
        <dbReference type="ARBA" id="ARBA00023235"/>
    </source>
</evidence>
<evidence type="ECO:0000313" key="5">
    <source>
        <dbReference type="Proteomes" id="UP000887566"/>
    </source>
</evidence>
<dbReference type="Proteomes" id="UP000887566">
    <property type="component" value="Unplaced"/>
</dbReference>
<dbReference type="PANTHER" id="PTHR43684">
    <property type="match status" value="1"/>
</dbReference>
<dbReference type="SUPFAM" id="SSF52096">
    <property type="entry name" value="ClpP/crotonase"/>
    <property type="match status" value="1"/>
</dbReference>
<keyword evidence="4" id="KW-0472">Membrane</keyword>
<keyword evidence="4" id="KW-0812">Transmembrane</keyword>
<keyword evidence="3" id="KW-0413">Isomerase</keyword>
<keyword evidence="2" id="KW-0576">Peroxisome</keyword>